<dbReference type="Pfam" id="PF07645">
    <property type="entry name" value="EGF_CA"/>
    <property type="match status" value="1"/>
</dbReference>
<dbReference type="InterPro" id="IPR009030">
    <property type="entry name" value="Growth_fac_rcpt_cys_sf"/>
</dbReference>
<evidence type="ECO:0000256" key="7">
    <source>
        <dbReference type="ARBA" id="ARBA00022737"/>
    </source>
</evidence>
<evidence type="ECO:0000259" key="13">
    <source>
        <dbReference type="PROSITE" id="PS50026"/>
    </source>
</evidence>
<feature type="disulfide bond" evidence="12">
    <location>
        <begin position="403"/>
        <end position="420"/>
    </location>
</feature>
<dbReference type="PROSITE" id="PS50993">
    <property type="entry name" value="NIDOGEN_G2"/>
    <property type="match status" value="1"/>
</dbReference>
<evidence type="ECO:0000256" key="3">
    <source>
        <dbReference type="ARBA" id="ARBA00022525"/>
    </source>
</evidence>
<dbReference type="EMBL" id="JACVVK020000016">
    <property type="protein sequence ID" value="KAK7504328.1"/>
    <property type="molecule type" value="Genomic_DNA"/>
</dbReference>
<dbReference type="InterPro" id="IPR000742">
    <property type="entry name" value="EGF"/>
</dbReference>
<keyword evidence="10 12" id="KW-1015">Disulfide bond</keyword>
<dbReference type="InterPro" id="IPR006605">
    <property type="entry name" value="G2_nidogen/fibulin_G2F"/>
</dbReference>
<feature type="non-terminal residue" evidence="15">
    <location>
        <position position="741"/>
    </location>
</feature>
<dbReference type="GO" id="GO:0016020">
    <property type="term" value="C:membrane"/>
    <property type="evidence" value="ECO:0007669"/>
    <property type="project" value="UniProtKB-SubCell"/>
</dbReference>
<dbReference type="PANTHER" id="PTHR24038:SF11">
    <property type="entry name" value="INTEGRIN BETA-LIKE PROTEIN E"/>
    <property type="match status" value="1"/>
</dbReference>
<dbReference type="PROSITE" id="PS00010">
    <property type="entry name" value="ASX_HYDROXYL"/>
    <property type="match status" value="1"/>
</dbReference>
<evidence type="ECO:0000256" key="5">
    <source>
        <dbReference type="ARBA" id="ARBA00022536"/>
    </source>
</evidence>
<feature type="disulfide bond" evidence="12">
    <location>
        <begin position="442"/>
        <end position="459"/>
    </location>
</feature>
<dbReference type="SUPFAM" id="SSF54511">
    <property type="entry name" value="GFP-like"/>
    <property type="match status" value="1"/>
</dbReference>
<keyword evidence="4" id="KW-0272">Extracellular matrix</keyword>
<dbReference type="SMART" id="SM00179">
    <property type="entry name" value="EGF_CA"/>
    <property type="match status" value="5"/>
</dbReference>
<keyword evidence="8" id="KW-0106">Calcium</keyword>
<comment type="subcellular location">
    <subcellularLocation>
        <location evidence="1">Membrane</location>
    </subcellularLocation>
    <subcellularLocation>
        <location evidence="2">Secreted</location>
        <location evidence="2">Extracellular space</location>
        <location evidence="2">Extracellular matrix</location>
    </subcellularLocation>
</comment>
<keyword evidence="6" id="KW-0732">Signal</keyword>
<feature type="disulfide bond" evidence="12">
    <location>
        <begin position="362"/>
        <end position="379"/>
    </location>
</feature>
<comment type="caution">
    <text evidence="15">The sequence shown here is derived from an EMBL/GenBank/DDBJ whole genome shotgun (WGS) entry which is preliminary data.</text>
</comment>
<evidence type="ECO:0000256" key="10">
    <source>
        <dbReference type="ARBA" id="ARBA00023157"/>
    </source>
</evidence>
<dbReference type="CDD" id="cd00255">
    <property type="entry name" value="nidG2"/>
    <property type="match status" value="1"/>
</dbReference>
<protein>
    <submittedName>
        <fullName evidence="15">Uncharacterized protein</fullName>
    </submittedName>
</protein>
<dbReference type="Pfam" id="PF12947">
    <property type="entry name" value="EGF_3"/>
    <property type="match status" value="4"/>
</dbReference>
<feature type="domain" description="EGF-like" evidence="13">
    <location>
        <begin position="268"/>
        <end position="308"/>
    </location>
</feature>
<dbReference type="InterPro" id="IPR000152">
    <property type="entry name" value="EGF-type_Asp/Asn_hydroxyl_site"/>
</dbReference>
<feature type="domain" description="EGF-like" evidence="13">
    <location>
        <begin position="557"/>
        <end position="598"/>
    </location>
</feature>
<dbReference type="AlphaFoldDB" id="A0ABD0LYX3"/>
<dbReference type="InterPro" id="IPR009017">
    <property type="entry name" value="GFP"/>
</dbReference>
<evidence type="ECO:0000313" key="15">
    <source>
        <dbReference type="EMBL" id="KAK7504328.1"/>
    </source>
</evidence>
<evidence type="ECO:0000256" key="8">
    <source>
        <dbReference type="ARBA" id="ARBA00022837"/>
    </source>
</evidence>
<feature type="domain" description="Nidogen G2 beta-barrel" evidence="14">
    <location>
        <begin position="7"/>
        <end position="232"/>
    </location>
</feature>
<feature type="domain" description="EGF-like" evidence="13">
    <location>
        <begin position="396"/>
        <end position="434"/>
    </location>
</feature>
<keyword evidence="5 12" id="KW-0245">EGF-like domain</keyword>
<reference evidence="15 16" key="1">
    <citation type="journal article" date="2023" name="Sci. Data">
        <title>Genome assembly of the Korean intertidal mud-creeper Batillaria attramentaria.</title>
        <authorList>
            <person name="Patra A.K."/>
            <person name="Ho P.T."/>
            <person name="Jun S."/>
            <person name="Lee S.J."/>
            <person name="Kim Y."/>
            <person name="Won Y.J."/>
        </authorList>
    </citation>
    <scope>NUCLEOTIDE SEQUENCE [LARGE SCALE GENOMIC DNA]</scope>
    <source>
        <strain evidence="15">Wonlab-2016</strain>
    </source>
</reference>
<evidence type="ECO:0000256" key="1">
    <source>
        <dbReference type="ARBA" id="ARBA00004370"/>
    </source>
</evidence>
<feature type="disulfide bond" evidence="12">
    <location>
        <begin position="524"/>
        <end position="541"/>
    </location>
</feature>
<proteinExistence type="predicted"/>
<gene>
    <name evidence="15" type="ORF">BaRGS_00004632</name>
</gene>
<name>A0ABD0LYX3_9CAEN</name>
<dbReference type="FunFam" id="2.10.25.10:FF:000038">
    <property type="entry name" value="Fibrillin 2"/>
    <property type="match status" value="2"/>
</dbReference>
<dbReference type="SMART" id="SM00682">
    <property type="entry name" value="G2F"/>
    <property type="match status" value="1"/>
</dbReference>
<dbReference type="InterPro" id="IPR049883">
    <property type="entry name" value="NOTCH1_EGF-like"/>
</dbReference>
<feature type="domain" description="EGF-like" evidence="13">
    <location>
        <begin position="310"/>
        <end position="350"/>
    </location>
</feature>
<dbReference type="Pfam" id="PF07474">
    <property type="entry name" value="G2F"/>
    <property type="match status" value="1"/>
</dbReference>
<evidence type="ECO:0000259" key="14">
    <source>
        <dbReference type="PROSITE" id="PS50993"/>
    </source>
</evidence>
<feature type="domain" description="EGF-like" evidence="13">
    <location>
        <begin position="227"/>
        <end position="267"/>
    </location>
</feature>
<dbReference type="PROSITE" id="PS01186">
    <property type="entry name" value="EGF_2"/>
    <property type="match status" value="7"/>
</dbReference>
<evidence type="ECO:0000256" key="4">
    <source>
        <dbReference type="ARBA" id="ARBA00022530"/>
    </source>
</evidence>
<feature type="domain" description="EGF-like" evidence="13">
    <location>
        <begin position="473"/>
        <end position="514"/>
    </location>
</feature>
<dbReference type="InterPro" id="IPR024731">
    <property type="entry name" value="NELL2-like_EGF"/>
</dbReference>
<evidence type="ECO:0000256" key="6">
    <source>
        <dbReference type="ARBA" id="ARBA00022729"/>
    </source>
</evidence>
<dbReference type="Proteomes" id="UP001519460">
    <property type="component" value="Unassembled WGS sequence"/>
</dbReference>
<evidence type="ECO:0000256" key="9">
    <source>
        <dbReference type="ARBA" id="ARBA00023136"/>
    </source>
</evidence>
<evidence type="ECO:0000256" key="12">
    <source>
        <dbReference type="PROSITE-ProRule" id="PRU00076"/>
    </source>
</evidence>
<dbReference type="CDD" id="cd00054">
    <property type="entry name" value="EGF_CA"/>
    <property type="match status" value="1"/>
</dbReference>
<dbReference type="InterPro" id="IPR018097">
    <property type="entry name" value="EGF_Ca-bd_CS"/>
</dbReference>
<keyword evidence="7" id="KW-0677">Repeat</keyword>
<dbReference type="SUPFAM" id="SSF57184">
    <property type="entry name" value="Growth factor receptor domain"/>
    <property type="match status" value="1"/>
</dbReference>
<evidence type="ECO:0000256" key="2">
    <source>
        <dbReference type="ARBA" id="ARBA00004498"/>
    </source>
</evidence>
<keyword evidence="9" id="KW-0472">Membrane</keyword>
<feature type="disulfide bond" evidence="12">
    <location>
        <begin position="567"/>
        <end position="584"/>
    </location>
</feature>
<dbReference type="PROSITE" id="PS01187">
    <property type="entry name" value="EGF_CA"/>
    <property type="match status" value="1"/>
</dbReference>
<feature type="domain" description="EGF-like" evidence="13">
    <location>
        <begin position="515"/>
        <end position="555"/>
    </location>
</feature>
<dbReference type="Gene3D" id="2.40.155.10">
    <property type="entry name" value="Green fluorescent protein"/>
    <property type="match status" value="1"/>
</dbReference>
<dbReference type="SMART" id="SM00181">
    <property type="entry name" value="EGF"/>
    <property type="match status" value="10"/>
</dbReference>
<feature type="domain" description="EGF-like" evidence="13">
    <location>
        <begin position="435"/>
        <end position="471"/>
    </location>
</feature>
<organism evidence="15 16">
    <name type="scientific">Batillaria attramentaria</name>
    <dbReference type="NCBI Taxonomy" id="370345"/>
    <lineage>
        <taxon>Eukaryota</taxon>
        <taxon>Metazoa</taxon>
        <taxon>Spiralia</taxon>
        <taxon>Lophotrochozoa</taxon>
        <taxon>Mollusca</taxon>
        <taxon>Gastropoda</taxon>
        <taxon>Caenogastropoda</taxon>
        <taxon>Sorbeoconcha</taxon>
        <taxon>Cerithioidea</taxon>
        <taxon>Batillariidae</taxon>
        <taxon>Batillaria</taxon>
    </lineage>
</organism>
<feature type="disulfide bond" evidence="12">
    <location>
        <begin position="319"/>
        <end position="336"/>
    </location>
</feature>
<keyword evidence="11" id="KW-0325">Glycoprotein</keyword>
<feature type="domain" description="EGF-like" evidence="13">
    <location>
        <begin position="601"/>
        <end position="642"/>
    </location>
</feature>
<dbReference type="PANTHER" id="PTHR24038">
    <property type="entry name" value="STABILIN"/>
    <property type="match status" value="1"/>
</dbReference>
<keyword evidence="3" id="KW-0964">Secreted</keyword>
<sequence>MVIVTEVPQRLNGRVHGTVNGVQLSNLDMHTYVVTSDGRTYTAISRVPSTIGPAMETLNTIGGAIGWLFAIPTSSMALNGFSYTGGVFNRTAVVNFQRGNRTIHTVRITQRFFGHDALNNLRMDTRIDGDLPTIALSSKVTIDDYNENYKRLGPGLIKSFSVRTYRVNDVAFRYTWDTTLTYEECDADPSPDLHTMRLAVTRNYVRHNEQDQVVRYAMSNKVSVMSGADPCFDAAQTCHEHADCVPTDGSVRCVCRAGYEGDGFDCQDVDECAMALDVCDDNARCYNMYGSFQCQCLAGYRGDGHTCTRDRNVCGDRFCSENARCVFNNEAGQPQCECNPGFRGDGSSCSPVQFGCNEADVCGDNAECVFDPDTNTYGCQCMDDFSGDGYSCQPLDRADCRYCSPDADCVYDIERLVYRCSCLAGFTGDGITCSPIDRCGQCDGNAECVFSTTENHYQCQCRYGFYGDGTRCESYDCRESNICAAEAQCSFDVNFNAFLCQCPAGYKGDGLQCEAEGCDVLNDCDTNARCVPDAASRNYVCRCNPGFQGDGKVCDQQVVPCNQVNNCDRNAECIYDPDVLSYRCRCTRGYEGDGYLCRRRDIRDCRSDVRMCDPNASCVEGADGYFVCVCNRNYRGDGLTCDVAEQEGDRLIYARGYKLMGVSAEPSPGDYGQQIIYIPVSVSDGPSPSSFEPVTEKEICELIVMSRTMSGALDLILTLLVKQCIDNVIPLITSIVNVSLD</sequence>
<keyword evidence="16" id="KW-1185">Reference proteome</keyword>
<feature type="domain" description="EGF-like" evidence="13">
    <location>
        <begin position="352"/>
        <end position="393"/>
    </location>
</feature>
<dbReference type="PROSITE" id="PS50026">
    <property type="entry name" value="EGF_3"/>
    <property type="match status" value="10"/>
</dbReference>
<evidence type="ECO:0000256" key="11">
    <source>
        <dbReference type="ARBA" id="ARBA00023180"/>
    </source>
</evidence>
<comment type="caution">
    <text evidence="12">Lacks conserved residue(s) required for the propagation of feature annotation.</text>
</comment>
<feature type="disulfide bond" evidence="12">
    <location>
        <begin position="483"/>
        <end position="500"/>
    </location>
</feature>
<dbReference type="Gene3D" id="2.10.25.10">
    <property type="entry name" value="Laminin"/>
    <property type="match status" value="9"/>
</dbReference>
<dbReference type="InterPro" id="IPR001881">
    <property type="entry name" value="EGF-like_Ca-bd_dom"/>
</dbReference>
<accession>A0ABD0LYX3</accession>
<evidence type="ECO:0000313" key="16">
    <source>
        <dbReference type="Proteomes" id="UP001519460"/>
    </source>
</evidence>